<comment type="caution">
    <text evidence="2">The sequence shown here is derived from an EMBL/GenBank/DDBJ whole genome shotgun (WGS) entry which is preliminary data.</text>
</comment>
<gene>
    <name evidence="2" type="ORF">C2E21_3912</name>
</gene>
<dbReference type="AlphaFoldDB" id="A0A2P6TSJ8"/>
<dbReference type="EMBL" id="LHPG02000007">
    <property type="protein sequence ID" value="PRW57023.1"/>
    <property type="molecule type" value="Genomic_DNA"/>
</dbReference>
<dbReference type="InterPro" id="IPR005031">
    <property type="entry name" value="COQ10_START"/>
</dbReference>
<organism evidence="2 3">
    <name type="scientific">Chlorella sorokiniana</name>
    <name type="common">Freshwater green alga</name>
    <dbReference type="NCBI Taxonomy" id="3076"/>
    <lineage>
        <taxon>Eukaryota</taxon>
        <taxon>Viridiplantae</taxon>
        <taxon>Chlorophyta</taxon>
        <taxon>core chlorophytes</taxon>
        <taxon>Trebouxiophyceae</taxon>
        <taxon>Chlorellales</taxon>
        <taxon>Chlorellaceae</taxon>
        <taxon>Chlorella clade</taxon>
        <taxon>Chlorella</taxon>
    </lineage>
</organism>
<dbReference type="Pfam" id="PF03364">
    <property type="entry name" value="Polyketide_cyc"/>
    <property type="match status" value="1"/>
</dbReference>
<dbReference type="CDD" id="cd07817">
    <property type="entry name" value="SRPBCC_8"/>
    <property type="match status" value="1"/>
</dbReference>
<protein>
    <submittedName>
        <fullName evidence="2">Cyclase expressed</fullName>
    </submittedName>
</protein>
<sequence>MGASAAVAAAPAMTARQSSHRLATTSMRPSQVVLQHRSRLRGGPAAATAAAALCRCRLRAPQNGSRWTCAQWLESSAAIDCDVPLELAFGLWEDRGRIPQWMPWITSVVVQEDDPRMSRWTLSTFQFGRQWEFSWLAQNLTPLRNQKIHWRSVPGSTAGSLGGALEVQNRGQIRFLKKGPQRCQVKLTISYEVPSAMAPFASLLNPVVEGILQADMVRFKDYAAEHMANTKAA</sequence>
<evidence type="ECO:0000313" key="3">
    <source>
        <dbReference type="Proteomes" id="UP000239899"/>
    </source>
</evidence>
<dbReference type="PANTHER" id="PTHR33824">
    <property type="entry name" value="POLYKETIDE CYCLASE/DEHYDRASE AND LIPID TRANSPORT SUPERFAMILY PROTEIN"/>
    <property type="match status" value="1"/>
</dbReference>
<name>A0A2P6TSJ8_CHLSO</name>
<dbReference type="PANTHER" id="PTHR33824:SF7">
    <property type="entry name" value="POLYKETIDE CYCLASE_DEHYDRASE AND LIPID TRANSPORT SUPERFAMILY PROTEIN"/>
    <property type="match status" value="1"/>
</dbReference>
<dbReference type="OrthoDB" id="47798at2759"/>
<feature type="domain" description="Coenzyme Q-binding protein COQ10 START" evidence="1">
    <location>
        <begin position="82"/>
        <end position="213"/>
    </location>
</feature>
<evidence type="ECO:0000313" key="2">
    <source>
        <dbReference type="EMBL" id="PRW57023.1"/>
    </source>
</evidence>
<dbReference type="InterPro" id="IPR047137">
    <property type="entry name" value="ORF3"/>
</dbReference>
<dbReference type="Proteomes" id="UP000239899">
    <property type="component" value="Unassembled WGS sequence"/>
</dbReference>
<reference evidence="2 3" key="1">
    <citation type="journal article" date="2018" name="Plant J.">
        <title>Genome sequences of Chlorella sorokiniana UTEX 1602 and Micractinium conductrix SAG 241.80: implications to maltose excretion by a green alga.</title>
        <authorList>
            <person name="Arriola M.B."/>
            <person name="Velmurugan N."/>
            <person name="Zhang Y."/>
            <person name="Plunkett M.H."/>
            <person name="Hondzo H."/>
            <person name="Barney B.M."/>
        </authorList>
    </citation>
    <scope>NUCLEOTIDE SEQUENCE [LARGE SCALE GENOMIC DNA]</scope>
    <source>
        <strain evidence="3">UTEX 1602</strain>
    </source>
</reference>
<proteinExistence type="predicted"/>
<accession>A0A2P6TSJ8</accession>
<dbReference type="InterPro" id="IPR023393">
    <property type="entry name" value="START-like_dom_sf"/>
</dbReference>
<keyword evidence="3" id="KW-1185">Reference proteome</keyword>
<dbReference type="Gene3D" id="3.30.530.20">
    <property type="match status" value="1"/>
</dbReference>
<evidence type="ECO:0000259" key="1">
    <source>
        <dbReference type="Pfam" id="PF03364"/>
    </source>
</evidence>
<dbReference type="STRING" id="3076.A0A2P6TSJ8"/>
<dbReference type="SUPFAM" id="SSF55961">
    <property type="entry name" value="Bet v1-like"/>
    <property type="match status" value="1"/>
</dbReference>